<sequence length="482" mass="54107">MFFVFIQILQVNVIYCKSILSFLLRFRSILILSKQDSTKMDFNAQDATETDWGKCLFIFQMFLPTAIANMEPAMARIVDSLSQTYTKDINESLVVVSLTINIANILRAYLSQSQASQGFIILVNSKMDLKKGLIFVICSSTITAGIFLVIGLTPVGYTIQVLFRITNQELQEIQFGIASLCLMSVILNTGSAIHGLLLKKKHTSFCLLAEFLRFISKFGSIFSLMATPLITRRPILIPIISAYVSALVYLIFSFIGYKIYLINELPVESTKTLTYHQMVKLTLPLGFQQLIEKCETFILSLVIAQLTPSESTRSMALANVHVLHASFYSLRRILVSIATMVSAYLASGMNSSLHFDHELVICTSIIAFVSFIISISICWITPITRVIFLYLFHISVDNFIAVNYPFKLYTFWPIIQTFAMFSFGILLHKKDTKMSIVSSACQVITLGFLPFALDYLGFDILLSSVVALFTAQTTTACILFSY</sequence>
<evidence type="ECO:0000256" key="6">
    <source>
        <dbReference type="ARBA" id="ARBA00023136"/>
    </source>
</evidence>
<gene>
    <name evidence="7" type="ORF">OFUS_LOCUS20898</name>
</gene>
<dbReference type="OrthoDB" id="10055429at2759"/>
<evidence type="ECO:0000313" key="7">
    <source>
        <dbReference type="EMBL" id="CAH1796494.1"/>
    </source>
</evidence>
<dbReference type="GO" id="GO:0030504">
    <property type="term" value="F:inorganic diphosphate transmembrane transporter activity"/>
    <property type="evidence" value="ECO:0007669"/>
    <property type="project" value="TreeGrafter"/>
</dbReference>
<dbReference type="InterPro" id="IPR009887">
    <property type="entry name" value="ANKH"/>
</dbReference>
<dbReference type="PANTHER" id="PTHR28384">
    <property type="entry name" value="PROGRESSIVE ANKYLOSIS PROTEIN HOMOLOG"/>
    <property type="match status" value="1"/>
</dbReference>
<dbReference type="GO" id="GO:0005315">
    <property type="term" value="F:phosphate transmembrane transporter activity"/>
    <property type="evidence" value="ECO:0007669"/>
    <property type="project" value="InterPro"/>
</dbReference>
<organism evidence="7 8">
    <name type="scientific">Owenia fusiformis</name>
    <name type="common">Polychaete worm</name>
    <dbReference type="NCBI Taxonomy" id="6347"/>
    <lineage>
        <taxon>Eukaryota</taxon>
        <taxon>Metazoa</taxon>
        <taxon>Spiralia</taxon>
        <taxon>Lophotrochozoa</taxon>
        <taxon>Annelida</taxon>
        <taxon>Polychaeta</taxon>
        <taxon>Sedentaria</taxon>
        <taxon>Canalipalpata</taxon>
        <taxon>Sabellida</taxon>
        <taxon>Oweniida</taxon>
        <taxon>Oweniidae</taxon>
        <taxon>Owenia</taxon>
    </lineage>
</organism>
<evidence type="ECO:0000313" key="8">
    <source>
        <dbReference type="Proteomes" id="UP000749559"/>
    </source>
</evidence>
<comment type="similarity">
    <text evidence="2">Belongs to the ANKH family.</text>
</comment>
<accession>A0A8J1TWQ5</accession>
<dbReference type="Pfam" id="PF07260">
    <property type="entry name" value="ANKH"/>
    <property type="match status" value="1"/>
</dbReference>
<reference evidence="7" key="1">
    <citation type="submission" date="2022-03" db="EMBL/GenBank/DDBJ databases">
        <authorList>
            <person name="Martin C."/>
        </authorList>
    </citation>
    <scope>NUCLEOTIDE SEQUENCE</scope>
</reference>
<evidence type="ECO:0000256" key="3">
    <source>
        <dbReference type="ARBA" id="ARBA00022448"/>
    </source>
</evidence>
<dbReference type="Proteomes" id="UP000749559">
    <property type="component" value="Unassembled WGS sequence"/>
</dbReference>
<evidence type="ECO:0000256" key="2">
    <source>
        <dbReference type="ARBA" id="ARBA00007509"/>
    </source>
</evidence>
<comment type="caution">
    <text evidence="7">The sequence shown here is derived from an EMBL/GenBank/DDBJ whole genome shotgun (WGS) entry which is preliminary data.</text>
</comment>
<dbReference type="GO" id="GO:0035435">
    <property type="term" value="P:phosphate ion transmembrane transport"/>
    <property type="evidence" value="ECO:0007669"/>
    <property type="project" value="InterPro"/>
</dbReference>
<evidence type="ECO:0000256" key="1">
    <source>
        <dbReference type="ARBA" id="ARBA00004141"/>
    </source>
</evidence>
<comment type="subcellular location">
    <subcellularLocation>
        <location evidence="1">Membrane</location>
        <topology evidence="1">Multi-pass membrane protein</topology>
    </subcellularLocation>
</comment>
<keyword evidence="6" id="KW-0472">Membrane</keyword>
<dbReference type="AlphaFoldDB" id="A0A8J1TWQ5"/>
<dbReference type="EMBL" id="CAIIXF020000010">
    <property type="protein sequence ID" value="CAH1796494.1"/>
    <property type="molecule type" value="Genomic_DNA"/>
</dbReference>
<name>A0A8J1TWQ5_OWEFU</name>
<proteinExistence type="inferred from homology"/>
<keyword evidence="3" id="KW-0813">Transport</keyword>
<keyword evidence="5" id="KW-1133">Transmembrane helix</keyword>
<keyword evidence="8" id="KW-1185">Reference proteome</keyword>
<dbReference type="PANTHER" id="PTHR28384:SF1">
    <property type="entry name" value="PROGRESSIVE ANKYLOSIS PROTEIN HOMOLOG"/>
    <property type="match status" value="1"/>
</dbReference>
<protein>
    <submittedName>
        <fullName evidence="7">Uncharacterized protein</fullName>
    </submittedName>
</protein>
<dbReference type="GO" id="GO:0005886">
    <property type="term" value="C:plasma membrane"/>
    <property type="evidence" value="ECO:0007669"/>
    <property type="project" value="TreeGrafter"/>
</dbReference>
<evidence type="ECO:0000256" key="4">
    <source>
        <dbReference type="ARBA" id="ARBA00022692"/>
    </source>
</evidence>
<evidence type="ECO:0000256" key="5">
    <source>
        <dbReference type="ARBA" id="ARBA00022989"/>
    </source>
</evidence>
<feature type="non-terminal residue" evidence="7">
    <location>
        <position position="482"/>
    </location>
</feature>
<keyword evidence="4" id="KW-0812">Transmembrane</keyword>